<dbReference type="Gene3D" id="1.20.120.1080">
    <property type="match status" value="1"/>
</dbReference>
<dbReference type="InterPro" id="IPR001650">
    <property type="entry name" value="Helicase_C-like"/>
</dbReference>
<dbReference type="EMBL" id="JBHSEI010000010">
    <property type="protein sequence ID" value="MFC4639482.1"/>
    <property type="molecule type" value="Genomic_DNA"/>
</dbReference>
<dbReference type="InterPro" id="IPR011545">
    <property type="entry name" value="DEAD/DEAH_box_helicase_dom"/>
</dbReference>
<evidence type="ECO:0000259" key="6">
    <source>
        <dbReference type="PROSITE" id="PS51194"/>
    </source>
</evidence>
<keyword evidence="2 7" id="KW-0378">Hydrolase</keyword>
<keyword evidence="4" id="KW-0067">ATP-binding</keyword>
<dbReference type="Pfam" id="PF00270">
    <property type="entry name" value="DEAD"/>
    <property type="match status" value="1"/>
</dbReference>
<dbReference type="Pfam" id="PF08482">
    <property type="entry name" value="HrpB_C"/>
    <property type="match status" value="1"/>
</dbReference>
<dbReference type="Proteomes" id="UP001595952">
    <property type="component" value="Unassembled WGS sequence"/>
</dbReference>
<dbReference type="SMART" id="SM00847">
    <property type="entry name" value="HA2"/>
    <property type="match status" value="1"/>
</dbReference>
<dbReference type="CDD" id="cd18791">
    <property type="entry name" value="SF2_C_RHA"/>
    <property type="match status" value="1"/>
</dbReference>
<sequence length="852" mass="90890">MPPARSASSSASIWAVTSAADLPISEVIPAVRSALRTQPLVVLQAPPGAGKSTALPLALLGEPWLAGQSVLLLQPRRVAARAVAARLAEGLSEEVGGAVGYRVRFESRVSARTRLEVVTEGILTRRLQRDPELTGVGLVILDEFHERSLNADLALALLREVQGALREDLRVLVMSATLDPALPGRLGAPLIESQGRAFPVDVRYLPADPVGRVEQQVAGAVRTALARDEGDILAFLPGVREIRAAQAALAGVGALVLPLYGDLPVRGQRRALMPDPAGGRKVVLATSIAETSLTIQGVRVVIDGGLSRTQRFDPATGLTRMETGRVTRDAADQRAGRAGRTAPGVAYRLWSERTQPLLPSARPPEILEADLAPLTLELAQWGAPDPGALAWLDAPPPHRVEAARTLLRQLGALDPQGRVSAEGTRLLDFPTHPRLAHLLTGGAAQGQGALAADVAALLEERDPLPPGSGTDLTDRVAALRAWRAGHRGPGGGDAAALERTERLSRQWRGLLGVRPDETVPDPHAVGALVARAYPERVALARPAVSGLGRGRFLLAGGQGAALPEGDPLAGAPALAVAHMDAAQAEGRVFLAAPLDPDSLQTQATWMDAVRWDARAGHLVAQQERRLGALVLETRPLGQVPAELRVAALAGAVRAEGLHLLTFPLEAAQWRARVMSLRRWRPDDGWPDVSDTALLATLEDWLGPALAGARTRDDLARVAVLGALQALLPWPLSQQLDELAPTHLTVPSGSRVRLDYRPDEPPILAVKLQELFGLADTPAVNGGRTPVLLHLLSPAGRPVQVTQDLRSFWNSSYFEVRKDLRGRYPKHPWPDDPWTHVATRLTKARLGKTGPDR</sequence>
<name>A0ABV9IAV4_9DEIO</name>
<keyword evidence="3 7" id="KW-0347">Helicase</keyword>
<organism evidence="7 8">
    <name type="scientific">Deinococcus hohokamensis</name>
    <dbReference type="NCBI Taxonomy" id="309883"/>
    <lineage>
        <taxon>Bacteria</taxon>
        <taxon>Thermotogati</taxon>
        <taxon>Deinococcota</taxon>
        <taxon>Deinococci</taxon>
        <taxon>Deinococcales</taxon>
        <taxon>Deinococcaceae</taxon>
        <taxon>Deinococcus</taxon>
    </lineage>
</organism>
<dbReference type="InterPro" id="IPR014001">
    <property type="entry name" value="Helicase_ATP-bd"/>
</dbReference>
<keyword evidence="8" id="KW-1185">Reference proteome</keyword>
<evidence type="ECO:0000313" key="7">
    <source>
        <dbReference type="EMBL" id="MFC4639482.1"/>
    </source>
</evidence>
<dbReference type="PIRSF" id="PIRSF005496">
    <property type="entry name" value="ATP_hel_hrpB"/>
    <property type="match status" value="1"/>
</dbReference>
<evidence type="ECO:0000256" key="4">
    <source>
        <dbReference type="ARBA" id="ARBA00022840"/>
    </source>
</evidence>
<dbReference type="InterPro" id="IPR056329">
    <property type="entry name" value="CON_HrpB"/>
</dbReference>
<dbReference type="CDD" id="cd17990">
    <property type="entry name" value="DEXHc_HrpB"/>
    <property type="match status" value="1"/>
</dbReference>
<dbReference type="InterPro" id="IPR007502">
    <property type="entry name" value="Helicase-assoc_dom"/>
</dbReference>
<dbReference type="RefSeq" id="WP_380062469.1">
    <property type="nucleotide sequence ID" value="NZ_JBHSEI010000010.1"/>
</dbReference>
<evidence type="ECO:0000256" key="1">
    <source>
        <dbReference type="ARBA" id="ARBA00022741"/>
    </source>
</evidence>
<dbReference type="GO" id="GO:0003724">
    <property type="term" value="F:RNA helicase activity"/>
    <property type="evidence" value="ECO:0007669"/>
    <property type="project" value="UniProtKB-EC"/>
</dbReference>
<dbReference type="GO" id="GO:0016787">
    <property type="term" value="F:hydrolase activity"/>
    <property type="evidence" value="ECO:0007669"/>
    <property type="project" value="UniProtKB-KW"/>
</dbReference>
<evidence type="ECO:0000256" key="3">
    <source>
        <dbReference type="ARBA" id="ARBA00022806"/>
    </source>
</evidence>
<dbReference type="SMART" id="SM00487">
    <property type="entry name" value="DEXDc"/>
    <property type="match status" value="1"/>
</dbReference>
<dbReference type="InterPro" id="IPR049614">
    <property type="entry name" value="HrpB_DEXH"/>
</dbReference>
<proteinExistence type="predicted"/>
<dbReference type="SMART" id="SM00490">
    <property type="entry name" value="HELICc"/>
    <property type="match status" value="1"/>
</dbReference>
<keyword evidence="1" id="KW-0547">Nucleotide-binding</keyword>
<reference evidence="8" key="1">
    <citation type="journal article" date="2019" name="Int. J. Syst. Evol. Microbiol.">
        <title>The Global Catalogue of Microorganisms (GCM) 10K type strain sequencing project: providing services to taxonomists for standard genome sequencing and annotation.</title>
        <authorList>
            <consortium name="The Broad Institute Genomics Platform"/>
            <consortium name="The Broad Institute Genome Sequencing Center for Infectious Disease"/>
            <person name="Wu L."/>
            <person name="Ma J."/>
        </authorList>
    </citation>
    <scope>NUCLEOTIDE SEQUENCE [LARGE SCALE GENOMIC DNA]</scope>
    <source>
        <strain evidence="8">CCUG 55995</strain>
    </source>
</reference>
<evidence type="ECO:0000259" key="5">
    <source>
        <dbReference type="PROSITE" id="PS51192"/>
    </source>
</evidence>
<evidence type="ECO:0000313" key="8">
    <source>
        <dbReference type="Proteomes" id="UP001595952"/>
    </source>
</evidence>
<dbReference type="InterPro" id="IPR027417">
    <property type="entry name" value="P-loop_NTPase"/>
</dbReference>
<gene>
    <name evidence="7" type="primary">hrpB</name>
    <name evidence="7" type="ORF">ACFO0D_14180</name>
</gene>
<dbReference type="Gene3D" id="3.40.50.300">
    <property type="entry name" value="P-loop containing nucleotide triphosphate hydrolases"/>
    <property type="match status" value="2"/>
</dbReference>
<dbReference type="PANTHER" id="PTHR43519">
    <property type="entry name" value="ATP-DEPENDENT RNA HELICASE HRPB"/>
    <property type="match status" value="1"/>
</dbReference>
<dbReference type="PROSITE" id="PS51194">
    <property type="entry name" value="HELICASE_CTER"/>
    <property type="match status" value="1"/>
</dbReference>
<dbReference type="PROSITE" id="PS51192">
    <property type="entry name" value="HELICASE_ATP_BIND_1"/>
    <property type="match status" value="1"/>
</dbReference>
<dbReference type="PANTHER" id="PTHR43519:SF1">
    <property type="entry name" value="ATP-DEPENDENT RNA HELICASE HRPB"/>
    <property type="match status" value="1"/>
</dbReference>
<feature type="domain" description="Helicase ATP-binding" evidence="5">
    <location>
        <begin position="32"/>
        <end position="181"/>
    </location>
</feature>
<dbReference type="Pfam" id="PF00271">
    <property type="entry name" value="Helicase_C"/>
    <property type="match status" value="1"/>
</dbReference>
<dbReference type="NCBIfam" id="TIGR01970">
    <property type="entry name" value="DEAH_box_HrpB"/>
    <property type="match status" value="1"/>
</dbReference>
<dbReference type="Pfam" id="PF24473">
    <property type="entry name" value="CON_HrpB"/>
    <property type="match status" value="1"/>
</dbReference>
<dbReference type="InterPro" id="IPR013689">
    <property type="entry name" value="RNA_helicase_ATP-dep_HrpB_C"/>
</dbReference>
<protein>
    <submittedName>
        <fullName evidence="7">ATP-dependent helicase HrpB</fullName>
        <ecNumber evidence="7">3.6.4.13</ecNumber>
    </submittedName>
</protein>
<dbReference type="SUPFAM" id="SSF52540">
    <property type="entry name" value="P-loop containing nucleoside triphosphate hydrolases"/>
    <property type="match status" value="1"/>
</dbReference>
<dbReference type="InterPro" id="IPR010225">
    <property type="entry name" value="HrpB"/>
</dbReference>
<accession>A0ABV9IAV4</accession>
<feature type="domain" description="Helicase C-terminal" evidence="6">
    <location>
        <begin position="220"/>
        <end position="382"/>
    </location>
</feature>
<dbReference type="EC" id="3.6.4.13" evidence="7"/>
<comment type="caution">
    <text evidence="7">The sequence shown here is derived from an EMBL/GenBank/DDBJ whole genome shotgun (WGS) entry which is preliminary data.</text>
</comment>
<evidence type="ECO:0000256" key="2">
    <source>
        <dbReference type="ARBA" id="ARBA00022801"/>
    </source>
</evidence>